<feature type="domain" description="SMP-30/Gluconolactonase/LRE-like region" evidence="4">
    <location>
        <begin position="14"/>
        <end position="251"/>
    </location>
</feature>
<keyword evidence="3" id="KW-0479">Metal-binding</keyword>
<dbReference type="GO" id="GO:0004341">
    <property type="term" value="F:gluconolactonase activity"/>
    <property type="evidence" value="ECO:0007669"/>
    <property type="project" value="TreeGrafter"/>
</dbReference>
<dbReference type="GO" id="GO:0019853">
    <property type="term" value="P:L-ascorbic acid biosynthetic process"/>
    <property type="evidence" value="ECO:0007669"/>
    <property type="project" value="TreeGrafter"/>
</dbReference>
<dbReference type="SUPFAM" id="SSF63829">
    <property type="entry name" value="Calcium-dependent phosphotriesterase"/>
    <property type="match status" value="1"/>
</dbReference>
<keyword evidence="6" id="KW-1185">Reference proteome</keyword>
<dbReference type="InterPro" id="IPR013658">
    <property type="entry name" value="SGL"/>
</dbReference>
<feature type="binding site" evidence="3">
    <location>
        <position position="99"/>
    </location>
    <ligand>
        <name>substrate</name>
    </ligand>
</feature>
<dbReference type="GO" id="GO:0005509">
    <property type="term" value="F:calcium ion binding"/>
    <property type="evidence" value="ECO:0007669"/>
    <property type="project" value="TreeGrafter"/>
</dbReference>
<proteinExistence type="inferred from homology"/>
<protein>
    <submittedName>
        <fullName evidence="5">SMP-30/gluconolactonase/LRE family protein</fullName>
    </submittedName>
</protein>
<dbReference type="PANTHER" id="PTHR10907">
    <property type="entry name" value="REGUCALCIN"/>
    <property type="match status" value="1"/>
</dbReference>
<dbReference type="PRINTS" id="PR01790">
    <property type="entry name" value="SMP30FAMILY"/>
</dbReference>
<dbReference type="EMBL" id="QFWV02000001">
    <property type="protein sequence ID" value="RKF08559.1"/>
    <property type="molecule type" value="Genomic_DNA"/>
</dbReference>
<dbReference type="Gene3D" id="2.120.10.30">
    <property type="entry name" value="TolB, C-terminal domain"/>
    <property type="match status" value="1"/>
</dbReference>
<comment type="cofactor">
    <cofactor evidence="3">
        <name>Zn(2+)</name>
        <dbReference type="ChEBI" id="CHEBI:29105"/>
    </cofactor>
    <text evidence="3">Binds 1 divalent metal cation per subunit.</text>
</comment>
<keyword evidence="3" id="KW-0862">Zinc</keyword>
<evidence type="ECO:0000256" key="3">
    <source>
        <dbReference type="PIRSR" id="PIRSR605511-2"/>
    </source>
</evidence>
<evidence type="ECO:0000256" key="2">
    <source>
        <dbReference type="PIRSR" id="PIRSR605511-1"/>
    </source>
</evidence>
<evidence type="ECO:0000313" key="5">
    <source>
        <dbReference type="EMBL" id="RKF08559.1"/>
    </source>
</evidence>
<organism evidence="5 6">
    <name type="scientific">Oceaniradius stylonematis</name>
    <dbReference type="NCBI Taxonomy" id="2184161"/>
    <lineage>
        <taxon>Bacteria</taxon>
        <taxon>Pseudomonadati</taxon>
        <taxon>Pseudomonadota</taxon>
        <taxon>Alphaproteobacteria</taxon>
        <taxon>Hyphomicrobiales</taxon>
        <taxon>Ahrensiaceae</taxon>
        <taxon>Oceaniradius</taxon>
    </lineage>
</organism>
<comment type="similarity">
    <text evidence="1">Belongs to the SMP-30/CGR1 family.</text>
</comment>
<comment type="caution">
    <text evidence="5">The sequence shown here is derived from an EMBL/GenBank/DDBJ whole genome shotgun (WGS) entry which is preliminary data.</text>
</comment>
<dbReference type="PANTHER" id="PTHR10907:SF47">
    <property type="entry name" value="REGUCALCIN"/>
    <property type="match status" value="1"/>
</dbReference>
<gene>
    <name evidence="5" type="ORF">DEM25_000765</name>
</gene>
<dbReference type="InterPro" id="IPR005511">
    <property type="entry name" value="SMP-30"/>
</dbReference>
<feature type="binding site" evidence="3">
    <location>
        <position position="97"/>
    </location>
    <ligand>
        <name>substrate</name>
    </ligand>
</feature>
<dbReference type="InterPro" id="IPR011042">
    <property type="entry name" value="6-blade_b-propeller_TolB-like"/>
</dbReference>
<feature type="binding site" evidence="3">
    <location>
        <position position="195"/>
    </location>
    <ligand>
        <name>a divalent metal cation</name>
        <dbReference type="ChEBI" id="CHEBI:60240"/>
    </ligand>
</feature>
<dbReference type="Proteomes" id="UP000246132">
    <property type="component" value="Unassembled WGS sequence"/>
</dbReference>
<evidence type="ECO:0000256" key="1">
    <source>
        <dbReference type="ARBA" id="ARBA00008853"/>
    </source>
</evidence>
<feature type="binding site" evidence="3">
    <location>
        <position position="144"/>
    </location>
    <ligand>
        <name>a divalent metal cation</name>
        <dbReference type="ChEBI" id="CHEBI:60240"/>
    </ligand>
</feature>
<dbReference type="RefSeq" id="WP_109766799.1">
    <property type="nucleotide sequence ID" value="NZ_QFWV02000001.1"/>
</dbReference>
<reference evidence="5 6" key="1">
    <citation type="journal article" date="2018" name="Int. J. Syst. Bacteriol.">
        <title>Oceaniradius stylonemae gen. nov., sp. nov., isolated from a red alga, Stylonema cornu-cervi.</title>
        <authorList>
            <person name="Jeong S."/>
        </authorList>
    </citation>
    <scope>NUCLEOTIDE SEQUENCE [LARGE SCALE GENOMIC DNA]</scope>
    <source>
        <strain evidence="5 6">StC1</strain>
    </source>
</reference>
<feature type="binding site" evidence="3">
    <location>
        <position position="16"/>
    </location>
    <ligand>
        <name>a divalent metal cation</name>
        <dbReference type="ChEBI" id="CHEBI:60240"/>
    </ligand>
</feature>
<name>A0A3A8AHK6_9HYPH</name>
<evidence type="ECO:0000313" key="6">
    <source>
        <dbReference type="Proteomes" id="UP000246132"/>
    </source>
</evidence>
<accession>A0A3A8AHK6</accession>
<dbReference type="OrthoDB" id="2633250at2"/>
<evidence type="ECO:0000259" key="4">
    <source>
        <dbReference type="Pfam" id="PF08450"/>
    </source>
</evidence>
<feature type="active site" description="Proton donor/acceptor" evidence="2">
    <location>
        <position position="195"/>
    </location>
</feature>
<dbReference type="Pfam" id="PF08450">
    <property type="entry name" value="SGL"/>
    <property type="match status" value="1"/>
</dbReference>
<dbReference type="AlphaFoldDB" id="A0A3A8AHK6"/>
<sequence length="290" mass="30973">MAAIDFLSRTHCHLGEGPFFCDRRDTLFWFDIVEKKRYAHDFATGTETVLDLPEMASAMGVAADGRDVIFTETGLLLWDGTDLTRCAAIEADNPQTRSNDARIHPSGAFWLGTMGKGAEPGSGAIYRWFAGSVDLLFDNITIPNAICFSPDGTTAWFTDTPTGKLMRVATDPATGAPTGEPQLFFDHSGGTGGLDGAVCDGGGNIWNARWGASALDCYAPDGTRTTTIDLPVTQPSCPAFVGGNRLAVTSAWENMDAAARTADPDAGATLIVTLDVDIEPRFEPALHLYL</sequence>